<dbReference type="VEuPathDB" id="CryptoDB:Cvel_26140"/>
<dbReference type="InterPro" id="IPR036640">
    <property type="entry name" value="ABC1_TM_sf"/>
</dbReference>
<feature type="signal peptide" evidence="13">
    <location>
        <begin position="1"/>
        <end position="18"/>
    </location>
</feature>
<dbReference type="GO" id="GO:0005524">
    <property type="term" value="F:ATP binding"/>
    <property type="evidence" value="ECO:0007669"/>
    <property type="project" value="UniProtKB-KW"/>
</dbReference>
<dbReference type="PROSITE" id="PS50929">
    <property type="entry name" value="ABC_TM1F"/>
    <property type="match status" value="1"/>
</dbReference>
<proteinExistence type="inferred from homology"/>
<evidence type="ECO:0000256" key="8">
    <source>
        <dbReference type="ARBA" id="ARBA00022989"/>
    </source>
</evidence>
<keyword evidence="4 12" id="KW-0812">Transmembrane</keyword>
<reference evidence="16" key="1">
    <citation type="submission" date="2014-11" db="EMBL/GenBank/DDBJ databases">
        <authorList>
            <person name="Otto D Thomas"/>
            <person name="Naeem Raeece"/>
        </authorList>
    </citation>
    <scope>NUCLEOTIDE SEQUENCE</scope>
</reference>
<feature type="transmembrane region" description="Helical" evidence="12">
    <location>
        <begin position="368"/>
        <end position="385"/>
    </location>
</feature>
<evidence type="ECO:0000256" key="10">
    <source>
        <dbReference type="ARBA" id="ARBA00023180"/>
    </source>
</evidence>
<dbReference type="SUPFAM" id="SSF90123">
    <property type="entry name" value="ABC transporter transmembrane region"/>
    <property type="match status" value="1"/>
</dbReference>
<dbReference type="InterPro" id="IPR003593">
    <property type="entry name" value="AAA+_ATPase"/>
</dbReference>
<evidence type="ECO:0000313" key="16">
    <source>
        <dbReference type="EMBL" id="CEM41618.1"/>
    </source>
</evidence>
<dbReference type="PROSITE" id="PS00211">
    <property type="entry name" value="ABC_TRANSPORTER_1"/>
    <property type="match status" value="1"/>
</dbReference>
<dbReference type="GO" id="GO:0016887">
    <property type="term" value="F:ATP hydrolysis activity"/>
    <property type="evidence" value="ECO:0007669"/>
    <property type="project" value="InterPro"/>
</dbReference>
<evidence type="ECO:0000256" key="3">
    <source>
        <dbReference type="ARBA" id="ARBA00022448"/>
    </source>
</evidence>
<keyword evidence="6" id="KW-0547">Nucleotide-binding</keyword>
<dbReference type="CDD" id="cd03249">
    <property type="entry name" value="ABC_MTABC3_MDL1_MDL2"/>
    <property type="match status" value="1"/>
</dbReference>
<feature type="transmembrane region" description="Helical" evidence="12">
    <location>
        <begin position="391"/>
        <end position="413"/>
    </location>
</feature>
<keyword evidence="9 12" id="KW-0472">Membrane</keyword>
<feature type="compositionally biased region" description="Low complexity" evidence="11">
    <location>
        <begin position="444"/>
        <end position="462"/>
    </location>
</feature>
<feature type="domain" description="ABC transmembrane type-1" evidence="15">
    <location>
        <begin position="137"/>
        <end position="421"/>
    </location>
</feature>
<dbReference type="EMBL" id="CDMZ01002271">
    <property type="protein sequence ID" value="CEM41618.1"/>
    <property type="molecule type" value="Genomic_DNA"/>
</dbReference>
<feature type="region of interest" description="Disordered" evidence="11">
    <location>
        <begin position="51"/>
        <end position="70"/>
    </location>
</feature>
<gene>
    <name evidence="16" type="ORF">Cvel_26140</name>
</gene>
<evidence type="ECO:0008006" key="17">
    <source>
        <dbReference type="Google" id="ProtNLM"/>
    </source>
</evidence>
<dbReference type="FunFam" id="3.40.50.300:FF:000240">
    <property type="entry name" value="ABC transporter B family member 20"/>
    <property type="match status" value="1"/>
</dbReference>
<dbReference type="Gene3D" id="1.20.1560.10">
    <property type="entry name" value="ABC transporter type 1, transmembrane domain"/>
    <property type="match status" value="1"/>
</dbReference>
<feature type="transmembrane region" description="Helical" evidence="12">
    <location>
        <begin position="173"/>
        <end position="195"/>
    </location>
</feature>
<keyword evidence="7" id="KW-0067">ATP-binding</keyword>
<dbReference type="SUPFAM" id="SSF52540">
    <property type="entry name" value="P-loop containing nucleoside triphosphate hydrolases"/>
    <property type="match status" value="1"/>
</dbReference>
<dbReference type="SMART" id="SM00382">
    <property type="entry name" value="AAA"/>
    <property type="match status" value="1"/>
</dbReference>
<dbReference type="PANTHER" id="PTHR43394">
    <property type="entry name" value="ATP-DEPENDENT PERMEASE MDL1, MITOCHONDRIAL"/>
    <property type="match status" value="1"/>
</dbReference>
<name>A0A0G4HC49_9ALVE</name>
<evidence type="ECO:0000256" key="1">
    <source>
        <dbReference type="ARBA" id="ARBA00004141"/>
    </source>
</evidence>
<feature type="region of interest" description="Disordered" evidence="11">
    <location>
        <begin position="775"/>
        <end position="804"/>
    </location>
</feature>
<dbReference type="Pfam" id="PF00664">
    <property type="entry name" value="ABC_membrane"/>
    <property type="match status" value="1"/>
</dbReference>
<feature type="region of interest" description="Disordered" evidence="11">
    <location>
        <begin position="444"/>
        <end position="491"/>
    </location>
</feature>
<evidence type="ECO:0000256" key="12">
    <source>
        <dbReference type="SAM" id="Phobius"/>
    </source>
</evidence>
<dbReference type="InterPro" id="IPR017871">
    <property type="entry name" value="ABC_transporter-like_CS"/>
</dbReference>
<dbReference type="Pfam" id="PF00005">
    <property type="entry name" value="ABC_tran"/>
    <property type="match status" value="1"/>
</dbReference>
<feature type="compositionally biased region" description="Polar residues" evidence="11">
    <location>
        <begin position="79"/>
        <end position="90"/>
    </location>
</feature>
<feature type="transmembrane region" description="Helical" evidence="12">
    <location>
        <begin position="264"/>
        <end position="293"/>
    </location>
</feature>
<evidence type="ECO:0000256" key="7">
    <source>
        <dbReference type="ARBA" id="ARBA00022840"/>
    </source>
</evidence>
<comment type="subcellular location">
    <subcellularLocation>
        <location evidence="1">Membrane</location>
        <topology evidence="1">Multi-pass membrane protein</topology>
    </subcellularLocation>
</comment>
<comment type="similarity">
    <text evidence="2">Belongs to the ABC transporter superfamily. ABCB family. Multidrug resistance exporter (TC 3.A.1.201) subfamily.</text>
</comment>
<dbReference type="GO" id="GO:0015421">
    <property type="term" value="F:ABC-type oligopeptide transporter activity"/>
    <property type="evidence" value="ECO:0007669"/>
    <property type="project" value="TreeGrafter"/>
</dbReference>
<dbReference type="InterPro" id="IPR011527">
    <property type="entry name" value="ABC1_TM_dom"/>
</dbReference>
<dbReference type="AlphaFoldDB" id="A0A0G4HC49"/>
<dbReference type="InterPro" id="IPR003439">
    <property type="entry name" value="ABC_transporter-like_ATP-bd"/>
</dbReference>
<keyword evidence="13" id="KW-0732">Signal</keyword>
<keyword evidence="3" id="KW-0813">Transport</keyword>
<feature type="domain" description="ABC transporter" evidence="14">
    <location>
        <begin position="524"/>
        <end position="786"/>
    </location>
</feature>
<protein>
    <recommendedName>
        <fullName evidence="17">ABC transporter domain-containing protein</fullName>
    </recommendedName>
</protein>
<feature type="chain" id="PRO_5005191207" description="ABC transporter domain-containing protein" evidence="13">
    <location>
        <begin position="19"/>
        <end position="849"/>
    </location>
</feature>
<dbReference type="PhylomeDB" id="A0A0G4HC49"/>
<feature type="region of interest" description="Disordered" evidence="11">
    <location>
        <begin position="825"/>
        <end position="849"/>
    </location>
</feature>
<keyword evidence="10" id="KW-0325">Glycoprotein</keyword>
<feature type="transmembrane region" description="Helical" evidence="12">
    <location>
        <begin position="136"/>
        <end position="161"/>
    </location>
</feature>
<evidence type="ECO:0000256" key="6">
    <source>
        <dbReference type="ARBA" id="ARBA00022741"/>
    </source>
</evidence>
<evidence type="ECO:0000256" key="4">
    <source>
        <dbReference type="ARBA" id="ARBA00022692"/>
    </source>
</evidence>
<keyword evidence="8 12" id="KW-1133">Transmembrane helix</keyword>
<keyword evidence="5" id="KW-0677">Repeat</keyword>
<sequence length="849" mass="91137">MRALAVSLVLALVPSCWWRRHSSASASGTREDLPQLRSRLTGFSLTGRPRGLREIERERRRHAASRTARLSQPVLSSLSAATQETETASPSPLPSPQRDPLTWQDSHDLDTLAISCELQDPPSLVWQLTRPHLPRIVLGLFLATAASVCSCSLPLCFSRVIDSLLKPTADSQFFAALGRLLFFYVTEPLISFLYVRTMSTVVSRVIGTLRQVAFARALTQSVAFFDEQGASDVAALISTSMVQMKESLAVQLDRTRGPRAALDIVVAFVILVRIAPRMAPVFAFLIPLSALFVNRMARRVLGVVREENAASSKESVCLQETLRNIREVKVFRAEEREMRRYSQRARETARCVGRVSASKGLFEASTRASIYASLFCLATGGGFLVRAGKLAATTLFSFIGFSFTLNFAFQGLYNTLADLRLMGSVMKKLWDCIGLPLVAPSHPASSSSMDSSPSDSSSTSTTKLTLRQDVTDRKGDESSAEGGDWEEIGSEGGAGRDVLVLPVAAGPCTSGGIRLTAEDFKGEVEFSDVHFAYPSRPLAKVLNGLRLRLPAGKTTALVGSSGSGKSTVAALLCRFYAPDSGQVFLDGVDLRNLEPDWFCSLLAVVGQSPGLFSGTVADNIAYGSSAAAHLAAVKDGKGRLPRACPPFSVPSGVSEEEVERAAKLANAHEFIMKFPKGYAQSVGEGGAQLSGGQRQRIAIARAILRNPKILVLDEATAALDTQSERLVQEALERLMKGRTTLVIAHRLSTVQRADQICVLKDGKVAERGTHSQLLSLPISDGTPSGVLTPLDSEGADTAGGGPSDLDAPIVRGLYKSLISAQSLAGGTEDQMQSENASEDGSTREILQTT</sequence>
<dbReference type="Gene3D" id="3.40.50.300">
    <property type="entry name" value="P-loop containing nucleotide triphosphate hydrolases"/>
    <property type="match status" value="1"/>
</dbReference>
<accession>A0A0G4HC49</accession>
<evidence type="ECO:0000256" key="11">
    <source>
        <dbReference type="SAM" id="MobiDB-lite"/>
    </source>
</evidence>
<evidence type="ECO:0000259" key="15">
    <source>
        <dbReference type="PROSITE" id="PS50929"/>
    </source>
</evidence>
<organism evidence="16">
    <name type="scientific">Chromera velia CCMP2878</name>
    <dbReference type="NCBI Taxonomy" id="1169474"/>
    <lineage>
        <taxon>Eukaryota</taxon>
        <taxon>Sar</taxon>
        <taxon>Alveolata</taxon>
        <taxon>Colpodellida</taxon>
        <taxon>Chromeraceae</taxon>
        <taxon>Chromera</taxon>
    </lineage>
</organism>
<evidence type="ECO:0000256" key="9">
    <source>
        <dbReference type="ARBA" id="ARBA00023136"/>
    </source>
</evidence>
<feature type="region of interest" description="Disordered" evidence="11">
    <location>
        <begin position="79"/>
        <end position="100"/>
    </location>
</feature>
<dbReference type="InterPro" id="IPR027417">
    <property type="entry name" value="P-loop_NTPase"/>
</dbReference>
<dbReference type="PANTHER" id="PTHR43394:SF7">
    <property type="entry name" value="ABC TRANSPORTER B FAMILY MEMBER 28"/>
    <property type="match status" value="1"/>
</dbReference>
<dbReference type="PROSITE" id="PS50893">
    <property type="entry name" value="ABC_TRANSPORTER_2"/>
    <property type="match status" value="1"/>
</dbReference>
<dbReference type="GO" id="GO:0005743">
    <property type="term" value="C:mitochondrial inner membrane"/>
    <property type="evidence" value="ECO:0007669"/>
    <property type="project" value="TreeGrafter"/>
</dbReference>
<dbReference type="InterPro" id="IPR039421">
    <property type="entry name" value="Type_1_exporter"/>
</dbReference>
<evidence type="ECO:0000259" key="14">
    <source>
        <dbReference type="PROSITE" id="PS50893"/>
    </source>
</evidence>
<evidence type="ECO:0000256" key="13">
    <source>
        <dbReference type="SAM" id="SignalP"/>
    </source>
</evidence>
<dbReference type="GO" id="GO:0090374">
    <property type="term" value="P:oligopeptide export from mitochondrion"/>
    <property type="evidence" value="ECO:0007669"/>
    <property type="project" value="TreeGrafter"/>
</dbReference>
<evidence type="ECO:0000256" key="5">
    <source>
        <dbReference type="ARBA" id="ARBA00022737"/>
    </source>
</evidence>
<evidence type="ECO:0000256" key="2">
    <source>
        <dbReference type="ARBA" id="ARBA00007577"/>
    </source>
</evidence>